<dbReference type="Pfam" id="PF07727">
    <property type="entry name" value="RVT_2"/>
    <property type="match status" value="1"/>
</dbReference>
<dbReference type="GO" id="GO:0046872">
    <property type="term" value="F:metal ion binding"/>
    <property type="evidence" value="ECO:0007669"/>
    <property type="project" value="UniProtKB-KW"/>
</dbReference>
<keyword evidence="1" id="KW-0479">Metal-binding</keyword>
<keyword evidence="2" id="KW-0378">Hydrolase</keyword>
<accession>A0A0J7N2F4</accession>
<evidence type="ECO:0000313" key="5">
    <source>
        <dbReference type="Proteomes" id="UP000036403"/>
    </source>
</evidence>
<proteinExistence type="predicted"/>
<evidence type="ECO:0000313" key="4">
    <source>
        <dbReference type="EMBL" id="KMQ86840.1"/>
    </source>
</evidence>
<protein>
    <submittedName>
        <fullName evidence="4">Copia-like retrotransposable protein</fullName>
    </submittedName>
</protein>
<dbReference type="InterPro" id="IPR039537">
    <property type="entry name" value="Retrotran_Ty1/copia-like"/>
</dbReference>
<dbReference type="InterPro" id="IPR012337">
    <property type="entry name" value="RNaseH-like_sf"/>
</dbReference>
<dbReference type="PROSITE" id="PS50994">
    <property type="entry name" value="INTEGRASE"/>
    <property type="match status" value="1"/>
</dbReference>
<dbReference type="InterPro" id="IPR001584">
    <property type="entry name" value="Integrase_cat-core"/>
</dbReference>
<dbReference type="SUPFAM" id="SSF53098">
    <property type="entry name" value="Ribonuclease H-like"/>
    <property type="match status" value="1"/>
</dbReference>
<dbReference type="PANTHER" id="PTHR42648:SF28">
    <property type="entry name" value="TRANSPOSON-ENCODED PROTEIN WITH RIBONUCLEASE H-LIKE AND RETROVIRUS ZINC FINGER-LIKE DOMAINS"/>
    <property type="match status" value="1"/>
</dbReference>
<dbReference type="GO" id="GO:0016787">
    <property type="term" value="F:hydrolase activity"/>
    <property type="evidence" value="ECO:0007669"/>
    <property type="project" value="UniProtKB-KW"/>
</dbReference>
<reference evidence="4 5" key="1">
    <citation type="submission" date="2015-04" db="EMBL/GenBank/DDBJ databases">
        <title>Lasius niger genome sequencing.</title>
        <authorList>
            <person name="Konorov E.A."/>
            <person name="Nikitin M.A."/>
            <person name="Kirill M.V."/>
            <person name="Chang P."/>
        </authorList>
    </citation>
    <scope>NUCLEOTIDE SEQUENCE [LARGE SCALE GENOMIC DNA]</scope>
    <source>
        <tissue evidence="4">Whole</tissue>
    </source>
</reference>
<dbReference type="EMBL" id="LBMM01011438">
    <property type="protein sequence ID" value="KMQ86840.1"/>
    <property type="molecule type" value="Genomic_DNA"/>
</dbReference>
<dbReference type="GO" id="GO:0003676">
    <property type="term" value="F:nucleic acid binding"/>
    <property type="evidence" value="ECO:0007669"/>
    <property type="project" value="InterPro"/>
</dbReference>
<dbReference type="GO" id="GO:0015074">
    <property type="term" value="P:DNA integration"/>
    <property type="evidence" value="ECO:0007669"/>
    <property type="project" value="InterPro"/>
</dbReference>
<keyword evidence="5" id="KW-1185">Reference proteome</keyword>
<organism evidence="4 5">
    <name type="scientific">Lasius niger</name>
    <name type="common">Black garden ant</name>
    <dbReference type="NCBI Taxonomy" id="67767"/>
    <lineage>
        <taxon>Eukaryota</taxon>
        <taxon>Metazoa</taxon>
        <taxon>Ecdysozoa</taxon>
        <taxon>Arthropoda</taxon>
        <taxon>Hexapoda</taxon>
        <taxon>Insecta</taxon>
        <taxon>Pterygota</taxon>
        <taxon>Neoptera</taxon>
        <taxon>Endopterygota</taxon>
        <taxon>Hymenoptera</taxon>
        <taxon>Apocrita</taxon>
        <taxon>Aculeata</taxon>
        <taxon>Formicoidea</taxon>
        <taxon>Formicidae</taxon>
        <taxon>Formicinae</taxon>
        <taxon>Lasius</taxon>
        <taxon>Lasius</taxon>
    </lineage>
</organism>
<gene>
    <name evidence="4" type="ORF">RF55_14076</name>
</gene>
<feature type="domain" description="Integrase catalytic" evidence="3">
    <location>
        <begin position="1"/>
        <end position="153"/>
    </location>
</feature>
<comment type="caution">
    <text evidence="4">The sequence shown here is derived from an EMBL/GenBank/DDBJ whole genome shotgun (WGS) entry which is preliminary data.</text>
</comment>
<evidence type="ECO:0000259" key="3">
    <source>
        <dbReference type="PROSITE" id="PS50994"/>
    </source>
</evidence>
<dbReference type="Pfam" id="PF00665">
    <property type="entry name" value="rve"/>
    <property type="match status" value="1"/>
</dbReference>
<dbReference type="Gene3D" id="3.30.420.10">
    <property type="entry name" value="Ribonuclease H-like superfamily/Ribonuclease H"/>
    <property type="match status" value="1"/>
</dbReference>
<dbReference type="Proteomes" id="UP000036403">
    <property type="component" value="Unassembled WGS sequence"/>
</dbReference>
<evidence type="ECO:0000256" key="1">
    <source>
        <dbReference type="ARBA" id="ARBA00022723"/>
    </source>
</evidence>
<sequence>MVLCPLQRGGNKWFVTFIDDATGMTFVFFMKTKDEVFDKFNIIVNLIKTQLGREVKILRSDNGREYVNGRMKSFMEDRGIDHQTTAPYTPEQNGVAERKNRTLVESARSMLFAKDLPQQLWAEATLTATYLSNRQPSTRSGKTSAYELWFGRKPELDHLRIFGSWAYEHVPDSQRKKWQKKAKKLLMVGYDNHKDEENLEVINEEDPEVINEENPEVIGEDDEMIEEEIEGAKEQKRIDYKLRDRSNLRKPSRYESHCMELEVPQSIEEALTGPEAKEWQMAIDEEIAAMEKNNTWKTVDQLPKDHKAVSSKIVFKKKLDNKGRIEKYKDRLVARGFTQRPGIDYKETFAPVIRFESIRFIGISCKRRLGNSRYLTKPGHEHWLAVKRILRYIKGTINYGIVYEGTVDDWRLIGFTDADYAGDQDTRKSTSGYIFTLCGGPVS</sequence>
<dbReference type="AlphaFoldDB" id="A0A0J7N2F4"/>
<name>A0A0J7N2F4_LASNI</name>
<dbReference type="PANTHER" id="PTHR42648">
    <property type="entry name" value="TRANSPOSASE, PUTATIVE-RELATED"/>
    <property type="match status" value="1"/>
</dbReference>
<dbReference type="InterPro" id="IPR036397">
    <property type="entry name" value="RNaseH_sf"/>
</dbReference>
<dbReference type="PaxDb" id="67767-A0A0J7N2F4"/>
<dbReference type="OrthoDB" id="7555369at2759"/>
<dbReference type="InterPro" id="IPR013103">
    <property type="entry name" value="RVT_2"/>
</dbReference>
<evidence type="ECO:0000256" key="2">
    <source>
        <dbReference type="ARBA" id="ARBA00022801"/>
    </source>
</evidence>
<dbReference type="STRING" id="67767.A0A0J7N2F4"/>